<dbReference type="GO" id="GO:0000155">
    <property type="term" value="F:phosphorelay sensor kinase activity"/>
    <property type="evidence" value="ECO:0007669"/>
    <property type="project" value="InterPro"/>
</dbReference>
<keyword evidence="9" id="KW-0812">Transmembrane</keyword>
<dbReference type="Gene3D" id="1.10.287.130">
    <property type="match status" value="1"/>
</dbReference>
<evidence type="ECO:0000313" key="22">
    <source>
        <dbReference type="EMBL" id="MDG3497162.1"/>
    </source>
</evidence>
<reference evidence="22" key="1">
    <citation type="submission" date="2019-05" db="EMBL/GenBank/DDBJ databases">
        <title>Whole genome sequencing of Pseudanabaena catenata USMAC16.</title>
        <authorList>
            <person name="Khan Z."/>
            <person name="Omar W.M."/>
            <person name="Convey P."/>
            <person name="Merican F."/>
            <person name="Najimudin N."/>
        </authorList>
    </citation>
    <scope>NUCLEOTIDE SEQUENCE</scope>
    <source>
        <strain evidence="22">USMAC16</strain>
    </source>
</reference>
<evidence type="ECO:0000256" key="7">
    <source>
        <dbReference type="ARBA" id="ARBA00022553"/>
    </source>
</evidence>
<dbReference type="CDD" id="cd17546">
    <property type="entry name" value="REC_hyHK_CKI1_RcsC-like"/>
    <property type="match status" value="1"/>
</dbReference>
<evidence type="ECO:0000256" key="12">
    <source>
        <dbReference type="ARBA" id="ARBA00022777"/>
    </source>
</evidence>
<keyword evidence="12" id="KW-0418">Kinase</keyword>
<dbReference type="EC" id="2.7.13.3" evidence="4"/>
<dbReference type="InterPro" id="IPR036890">
    <property type="entry name" value="HATPase_C_sf"/>
</dbReference>
<dbReference type="SMART" id="SM00388">
    <property type="entry name" value="HisKA"/>
    <property type="match status" value="1"/>
</dbReference>
<keyword evidence="15" id="KW-0472">Membrane</keyword>
<dbReference type="Gene3D" id="3.30.565.10">
    <property type="entry name" value="Histidine kinase-like ATPase, C-terminal domain"/>
    <property type="match status" value="1"/>
</dbReference>
<evidence type="ECO:0000256" key="3">
    <source>
        <dbReference type="ARBA" id="ARBA00006402"/>
    </source>
</evidence>
<accession>A0A9X4MD41</accession>
<evidence type="ECO:0000259" key="18">
    <source>
        <dbReference type="PROSITE" id="PS50109"/>
    </source>
</evidence>
<dbReference type="CDD" id="cd00130">
    <property type="entry name" value="PAS"/>
    <property type="match status" value="5"/>
</dbReference>
<evidence type="ECO:0000256" key="11">
    <source>
        <dbReference type="ARBA" id="ARBA00022741"/>
    </source>
</evidence>
<dbReference type="PROSITE" id="PS50110">
    <property type="entry name" value="RESPONSE_REGULATORY"/>
    <property type="match status" value="1"/>
</dbReference>
<keyword evidence="13" id="KW-1133">Transmembrane helix</keyword>
<dbReference type="InterPro" id="IPR013656">
    <property type="entry name" value="PAS_4"/>
</dbReference>
<dbReference type="GO" id="GO:0005886">
    <property type="term" value="C:plasma membrane"/>
    <property type="evidence" value="ECO:0007669"/>
    <property type="project" value="UniProtKB-SubCell"/>
</dbReference>
<dbReference type="PANTHER" id="PTHR43047:SF63">
    <property type="entry name" value="HISTIDINE KINASE"/>
    <property type="match status" value="1"/>
</dbReference>
<evidence type="ECO:0000259" key="20">
    <source>
        <dbReference type="PROSITE" id="PS50112"/>
    </source>
</evidence>
<comment type="subcellular location">
    <subcellularLocation>
        <location evidence="2">Cell inner membrane</location>
        <topology evidence="2">Multi-pass membrane protein</topology>
    </subcellularLocation>
</comment>
<feature type="domain" description="PAS" evidence="20">
    <location>
        <begin position="365"/>
        <end position="435"/>
    </location>
</feature>
<keyword evidence="7 17" id="KW-0597">Phosphoprotein</keyword>
<evidence type="ECO:0000256" key="1">
    <source>
        <dbReference type="ARBA" id="ARBA00000085"/>
    </source>
</evidence>
<dbReference type="GO" id="GO:0000166">
    <property type="term" value="F:nucleotide binding"/>
    <property type="evidence" value="ECO:0007669"/>
    <property type="project" value="UniProtKB-KW"/>
</dbReference>
<dbReference type="InterPro" id="IPR013655">
    <property type="entry name" value="PAS_fold_3"/>
</dbReference>
<dbReference type="Gene3D" id="3.40.50.2300">
    <property type="match status" value="1"/>
</dbReference>
<feature type="domain" description="PAC" evidence="21">
    <location>
        <begin position="308"/>
        <end position="364"/>
    </location>
</feature>
<comment type="catalytic activity">
    <reaction evidence="1">
        <text>ATP + protein L-histidine = ADP + protein N-phospho-L-histidine.</text>
        <dbReference type="EC" id="2.7.13.3"/>
    </reaction>
</comment>
<dbReference type="InterPro" id="IPR035965">
    <property type="entry name" value="PAS-like_dom_sf"/>
</dbReference>
<sequence>MAGISASEAMGGGWAQALHPEDRDKVADEWYRSTQANRPFHLEYRFLRSDSTITWVFGQSNAEFDGDGRVTGYIGTITDISDRKKSEADILKLNQTLEARVAIRTQELLERESQLRDFFDNATDLIQSVAPDGKILLVNQAWKRTLGYDDRELEHLSIFQIIHPDDLPHCQTAMNNLFDGNQCFGLETRFLAKDGRVINVEGNVNCQWENGKAIATRGIFRDVTERKKADKALHESQMFLQTVLNTFPLFVFWKDCQSVYLGCNQNFANSAGFASSSEIIGKTDFDLPWSQIEAKKFIDDDLQVIDSGIPKLNIIETQCKADGEVVWVETNKVPLRNLQDEVIGVLGIYQDITDRKLAEQALAESEAFNRQLIEEFPIGLASCDTDGKLIYVNKAFAVILGYSVEEILQLSYWDITPPKYADLEAEQLQKIYKEGRYGPYEKEYIHRDGHLVPVILNGLLIYQKGEILIWSSIQDISCLKLAEAELQSMSYRLELAIKSAQIGIWEWDLSSDRLIWDARMHELYGVSTSDFSGSFRDWADSLYPDDLEASIARIQQAVRGERDFDLEFRLLRKDGSIRHIQAYALAQRDEQGQTQRMIGINYDISDRKQAEELLVKTNEELSRATRLKDEFLANMSHELRTPLNAILGMSESLQDEIFGKINSEQTRAVQLIERSGIHLLELINDILDVSKIESGQVTLDISPCNVASLFHASLAFIKQQALRKSIQIEIQMSPHLPNLLVDERRIRQVLINLLNNAVKFTPDGGSLTLEVKRKDKINDPQESPQSFLQISVIDTGIGISPENIKKLFQPFIQIDSALNRQYQGTGLGLALVKRVVELHGGTVSLSSELGVGSRFTIELPCVDENRDLIELNSLPTSTKFAQNPFSFSESDPIPLILLAEDNEANIMTMVSYLSTKGYRFITAHNGEEAIALAQSEKPNLIIMDIQMPVMDGLEAIQQIRQIPSLMNIPIVALTALAMPEDRDRCIAAGATEYIHKPVKLKQLAATIHQLLEQPVDRQ</sequence>
<dbReference type="PROSITE" id="PS50113">
    <property type="entry name" value="PAC"/>
    <property type="match status" value="4"/>
</dbReference>
<dbReference type="FunFam" id="1.10.287.130:FF:000145">
    <property type="entry name" value="Sensory transduction histidine kinase"/>
    <property type="match status" value="1"/>
</dbReference>
<dbReference type="CDD" id="cd00082">
    <property type="entry name" value="HisKA"/>
    <property type="match status" value="1"/>
</dbReference>
<feature type="domain" description="PAS" evidence="20">
    <location>
        <begin position="111"/>
        <end position="181"/>
    </location>
</feature>
<feature type="domain" description="PAC" evidence="21">
    <location>
        <begin position="40"/>
        <end position="92"/>
    </location>
</feature>
<proteinExistence type="inferred from homology"/>
<keyword evidence="14" id="KW-0902">Two-component regulatory system</keyword>
<evidence type="ECO:0000256" key="4">
    <source>
        <dbReference type="ARBA" id="ARBA00012438"/>
    </source>
</evidence>
<evidence type="ECO:0000256" key="14">
    <source>
        <dbReference type="ARBA" id="ARBA00023012"/>
    </source>
</evidence>
<dbReference type="SMART" id="SM00387">
    <property type="entry name" value="HATPase_c"/>
    <property type="match status" value="1"/>
</dbReference>
<dbReference type="Pfam" id="PF02518">
    <property type="entry name" value="HATPase_c"/>
    <property type="match status" value="1"/>
</dbReference>
<dbReference type="Gene3D" id="3.30.450.20">
    <property type="entry name" value="PAS domain"/>
    <property type="match status" value="5"/>
</dbReference>
<evidence type="ECO:0000256" key="17">
    <source>
        <dbReference type="PROSITE-ProRule" id="PRU00169"/>
    </source>
</evidence>
<dbReference type="AlphaFoldDB" id="A0A9X4MD41"/>
<dbReference type="InterPro" id="IPR011006">
    <property type="entry name" value="CheY-like_superfamily"/>
</dbReference>
<evidence type="ECO:0000256" key="6">
    <source>
        <dbReference type="ARBA" id="ARBA00022519"/>
    </source>
</evidence>
<dbReference type="InterPro" id="IPR001789">
    <property type="entry name" value="Sig_transdc_resp-reg_receiver"/>
</dbReference>
<dbReference type="SMART" id="SM00091">
    <property type="entry name" value="PAS"/>
    <property type="match status" value="4"/>
</dbReference>
<dbReference type="FunFam" id="2.10.70.100:FF:000001">
    <property type="entry name" value="Sensory transduction histidine kinase"/>
    <property type="match status" value="1"/>
</dbReference>
<dbReference type="PANTHER" id="PTHR43047">
    <property type="entry name" value="TWO-COMPONENT HISTIDINE PROTEIN KINASE"/>
    <property type="match status" value="1"/>
</dbReference>
<evidence type="ECO:0000256" key="9">
    <source>
        <dbReference type="ARBA" id="ARBA00022692"/>
    </source>
</evidence>
<evidence type="ECO:0000313" key="23">
    <source>
        <dbReference type="Proteomes" id="UP001152872"/>
    </source>
</evidence>
<dbReference type="CDD" id="cd16922">
    <property type="entry name" value="HATPase_EvgS-ArcB-TorS-like"/>
    <property type="match status" value="1"/>
</dbReference>
<dbReference type="GO" id="GO:0009927">
    <property type="term" value="F:histidine phosphotransfer kinase activity"/>
    <property type="evidence" value="ECO:0007669"/>
    <property type="project" value="TreeGrafter"/>
</dbReference>
<dbReference type="FunFam" id="3.30.565.10:FF:000010">
    <property type="entry name" value="Sensor histidine kinase RcsC"/>
    <property type="match status" value="1"/>
</dbReference>
<dbReference type="InterPro" id="IPR004358">
    <property type="entry name" value="Sig_transdc_His_kin-like_C"/>
</dbReference>
<dbReference type="SMART" id="SM00448">
    <property type="entry name" value="REC"/>
    <property type="match status" value="1"/>
</dbReference>
<evidence type="ECO:0000256" key="15">
    <source>
        <dbReference type="ARBA" id="ARBA00023136"/>
    </source>
</evidence>
<name>A0A9X4MD41_9CYAN</name>
<dbReference type="Pfam" id="PF13426">
    <property type="entry name" value="PAS_9"/>
    <property type="match status" value="1"/>
</dbReference>
<evidence type="ECO:0000256" key="13">
    <source>
        <dbReference type="ARBA" id="ARBA00022989"/>
    </source>
</evidence>
<dbReference type="InterPro" id="IPR001610">
    <property type="entry name" value="PAC"/>
</dbReference>
<dbReference type="Proteomes" id="UP001152872">
    <property type="component" value="Unassembled WGS sequence"/>
</dbReference>
<feature type="domain" description="PAC" evidence="21">
    <location>
        <begin position="184"/>
        <end position="235"/>
    </location>
</feature>
<keyword evidence="8" id="KW-0808">Transferase</keyword>
<keyword evidence="23" id="KW-1185">Reference proteome</keyword>
<dbReference type="Gene3D" id="2.10.70.100">
    <property type="match status" value="1"/>
</dbReference>
<dbReference type="SMART" id="SM00086">
    <property type="entry name" value="PAC"/>
    <property type="match status" value="5"/>
</dbReference>
<dbReference type="EMBL" id="VBTY01000290">
    <property type="protein sequence ID" value="MDG3497162.1"/>
    <property type="molecule type" value="Genomic_DNA"/>
</dbReference>
<keyword evidence="6" id="KW-0997">Cell inner membrane</keyword>
<dbReference type="SUPFAM" id="SSF55874">
    <property type="entry name" value="ATPase domain of HSP90 chaperone/DNA topoisomerase II/histidine kinase"/>
    <property type="match status" value="1"/>
</dbReference>
<feature type="domain" description="PAS" evidence="20">
    <location>
        <begin position="489"/>
        <end position="561"/>
    </location>
</feature>
<dbReference type="InterPro" id="IPR003594">
    <property type="entry name" value="HATPase_dom"/>
</dbReference>
<keyword evidence="5" id="KW-1003">Cell membrane</keyword>
<evidence type="ECO:0000259" key="21">
    <source>
        <dbReference type="PROSITE" id="PS50113"/>
    </source>
</evidence>
<dbReference type="InterPro" id="IPR005467">
    <property type="entry name" value="His_kinase_dom"/>
</dbReference>
<keyword evidence="11" id="KW-0547">Nucleotide-binding</keyword>
<evidence type="ECO:0000256" key="10">
    <source>
        <dbReference type="ARBA" id="ARBA00022737"/>
    </source>
</evidence>
<dbReference type="SUPFAM" id="SSF55785">
    <property type="entry name" value="PYP-like sensor domain (PAS domain)"/>
    <property type="match status" value="5"/>
</dbReference>
<dbReference type="PROSITE" id="PS50112">
    <property type="entry name" value="PAS"/>
    <property type="match status" value="4"/>
</dbReference>
<dbReference type="SUPFAM" id="SSF47384">
    <property type="entry name" value="Homodimeric domain of signal transducing histidine kinase"/>
    <property type="match status" value="1"/>
</dbReference>
<feature type="domain" description="Histidine kinase" evidence="18">
    <location>
        <begin position="634"/>
        <end position="863"/>
    </location>
</feature>
<dbReference type="InterPro" id="IPR036097">
    <property type="entry name" value="HisK_dim/P_sf"/>
</dbReference>
<organism evidence="22 23">
    <name type="scientific">Pseudanabaena catenata USMAC16</name>
    <dbReference type="NCBI Taxonomy" id="1855837"/>
    <lineage>
        <taxon>Bacteria</taxon>
        <taxon>Bacillati</taxon>
        <taxon>Cyanobacteriota</taxon>
        <taxon>Cyanophyceae</taxon>
        <taxon>Pseudanabaenales</taxon>
        <taxon>Pseudanabaenaceae</taxon>
        <taxon>Pseudanabaena</taxon>
    </lineage>
</organism>
<dbReference type="Pfam" id="PF00512">
    <property type="entry name" value="HisKA"/>
    <property type="match status" value="1"/>
</dbReference>
<feature type="domain" description="PAS" evidence="20">
    <location>
        <begin position="1"/>
        <end position="37"/>
    </location>
</feature>
<feature type="domain" description="Response regulatory" evidence="19">
    <location>
        <begin position="895"/>
        <end position="1011"/>
    </location>
</feature>
<feature type="modified residue" description="4-aspartylphosphate" evidence="17">
    <location>
        <position position="944"/>
    </location>
</feature>
<evidence type="ECO:0000256" key="16">
    <source>
        <dbReference type="ARBA" id="ARBA00074306"/>
    </source>
</evidence>
<comment type="similarity">
    <text evidence="3">In the N-terminal section; belongs to the phytochrome family.</text>
</comment>
<comment type="caution">
    <text evidence="22">The sequence shown here is derived from an EMBL/GenBank/DDBJ whole genome shotgun (WGS) entry which is preliminary data.</text>
</comment>
<dbReference type="InterPro" id="IPR003661">
    <property type="entry name" value="HisK_dim/P_dom"/>
</dbReference>
<dbReference type="InterPro" id="IPR000014">
    <property type="entry name" value="PAS"/>
</dbReference>
<dbReference type="Pfam" id="PF08447">
    <property type="entry name" value="PAS_3"/>
    <property type="match status" value="3"/>
</dbReference>
<dbReference type="PROSITE" id="PS50109">
    <property type="entry name" value="HIS_KIN"/>
    <property type="match status" value="1"/>
</dbReference>
<dbReference type="Pfam" id="PF00072">
    <property type="entry name" value="Response_reg"/>
    <property type="match status" value="1"/>
</dbReference>
<dbReference type="SUPFAM" id="SSF52172">
    <property type="entry name" value="CheY-like"/>
    <property type="match status" value="1"/>
</dbReference>
<gene>
    <name evidence="22" type="ORF">FEV09_21720</name>
</gene>
<dbReference type="NCBIfam" id="TIGR00229">
    <property type="entry name" value="sensory_box"/>
    <property type="match status" value="5"/>
</dbReference>
<evidence type="ECO:0000256" key="8">
    <source>
        <dbReference type="ARBA" id="ARBA00022679"/>
    </source>
</evidence>
<dbReference type="Pfam" id="PF08448">
    <property type="entry name" value="PAS_4"/>
    <property type="match status" value="1"/>
</dbReference>
<evidence type="ECO:0000256" key="5">
    <source>
        <dbReference type="ARBA" id="ARBA00022475"/>
    </source>
</evidence>
<protein>
    <recommendedName>
        <fullName evidence="16">Circadian input-output histidine kinase CikA</fullName>
        <ecNumber evidence="4">2.7.13.3</ecNumber>
    </recommendedName>
</protein>
<evidence type="ECO:0000259" key="19">
    <source>
        <dbReference type="PROSITE" id="PS50110"/>
    </source>
</evidence>
<keyword evidence="10" id="KW-0677">Repeat</keyword>
<evidence type="ECO:0000256" key="2">
    <source>
        <dbReference type="ARBA" id="ARBA00004429"/>
    </source>
</evidence>
<dbReference type="PRINTS" id="PR00344">
    <property type="entry name" value="BCTRLSENSOR"/>
</dbReference>
<dbReference type="InterPro" id="IPR000700">
    <property type="entry name" value="PAS-assoc_C"/>
</dbReference>
<feature type="domain" description="PAC" evidence="21">
    <location>
        <begin position="564"/>
        <end position="616"/>
    </location>
</feature>